<sequence length="239" mass="24604">MKSPPIILIAVFAYAGSAFADVPVIDNSNLTIAKKNAENTGEIMKTNTDILAKTKDILTALSGARDGSMGIASTGLGGKLSISAAPSFSSIMNGGTLSFGGLGSDAQNMAATLINGLQLVKQVKSIIDGKDAGAINNAFSGAVNTAALLSALTEQASKAATQREQSLQSATGQIGSAEDVKGSVDANTRMQLETARTINELIGVSNGAVSALNSDMQMRLTQQSETAKMLQYQDVNPFK</sequence>
<dbReference type="SUPFAM" id="SSF101082">
    <property type="entry name" value="Typo IV secretion system protein TraC"/>
    <property type="match status" value="1"/>
</dbReference>
<dbReference type="Pfam" id="PF07996">
    <property type="entry name" value="T4SS"/>
    <property type="match status" value="1"/>
</dbReference>
<keyword evidence="3" id="KW-1185">Reference proteome</keyword>
<evidence type="ECO:0000313" key="3">
    <source>
        <dbReference type="Proteomes" id="UP001277561"/>
    </source>
</evidence>
<gene>
    <name evidence="2" type="ORF">RMS29_21925</name>
</gene>
<keyword evidence="1" id="KW-0732">Signal</keyword>
<dbReference type="RefSeq" id="WP_320188472.1">
    <property type="nucleotide sequence ID" value="NZ_CP192768.1"/>
</dbReference>
<dbReference type="InterPro" id="IPR014158">
    <property type="entry name" value="T4SS_VirB5"/>
</dbReference>
<proteinExistence type="predicted"/>
<accession>A0ABU4W275</accession>
<reference evidence="2" key="1">
    <citation type="journal article" date="2023" name="Phytobiomes J">
        <title>Deciphering the key players within the bacterial microbiota associated with aerial crown gall tumors on rhododendron: Insights into the gallobiome.</title>
        <authorList>
            <person name="Kuzmanovic N."/>
            <person name="Nesme J."/>
            <person name="Wolf J."/>
            <person name="Neumann-Schaal M."/>
            <person name="Petersen J."/>
            <person name="Fernandez-Gnecco G."/>
            <person name="Sproeer C."/>
            <person name="Bunk B."/>
            <person name="Overmann J."/>
            <person name="Sorensen S.J."/>
            <person name="Idczak E."/>
            <person name="Smalla K."/>
        </authorList>
    </citation>
    <scope>NUCLEOTIDE SEQUENCE [LARGE SCALE GENOMIC DNA]</scope>
    <source>
        <strain evidence="2">Rho-14.1</strain>
    </source>
</reference>
<evidence type="ECO:0000256" key="1">
    <source>
        <dbReference type="SAM" id="SignalP"/>
    </source>
</evidence>
<protein>
    <submittedName>
        <fullName evidence="2">Type IV secretion system protein</fullName>
    </submittedName>
</protein>
<dbReference type="InterPro" id="IPR023220">
    <property type="entry name" value="T4SS_VirB5-domain"/>
</dbReference>
<dbReference type="Proteomes" id="UP001277561">
    <property type="component" value="Unassembled WGS sequence"/>
</dbReference>
<dbReference type="Gene3D" id="1.20.58.430">
    <property type="entry name" value="Type IV secretion system, VirB5-domain"/>
    <property type="match status" value="1"/>
</dbReference>
<feature type="signal peptide" evidence="1">
    <location>
        <begin position="1"/>
        <end position="20"/>
    </location>
</feature>
<organism evidence="2 3">
    <name type="scientific">Agrobacterium rosae</name>
    <dbReference type="NCBI Taxonomy" id="1972867"/>
    <lineage>
        <taxon>Bacteria</taxon>
        <taxon>Pseudomonadati</taxon>
        <taxon>Pseudomonadota</taxon>
        <taxon>Alphaproteobacteria</taxon>
        <taxon>Hyphomicrobiales</taxon>
        <taxon>Rhizobiaceae</taxon>
        <taxon>Rhizobium/Agrobacterium group</taxon>
        <taxon>Agrobacterium</taxon>
    </lineage>
</organism>
<feature type="chain" id="PRO_5045764824" evidence="1">
    <location>
        <begin position="21"/>
        <end position="239"/>
    </location>
</feature>
<dbReference type="EMBL" id="JAVRAD010000012">
    <property type="protein sequence ID" value="MDX8331878.1"/>
    <property type="molecule type" value="Genomic_DNA"/>
</dbReference>
<comment type="caution">
    <text evidence="2">The sequence shown here is derived from an EMBL/GenBank/DDBJ whole genome shotgun (WGS) entry which is preliminary data.</text>
</comment>
<name>A0ABU4W275_9HYPH</name>
<evidence type="ECO:0000313" key="2">
    <source>
        <dbReference type="EMBL" id="MDX8331878.1"/>
    </source>
</evidence>